<dbReference type="CDD" id="cd00038">
    <property type="entry name" value="CAP_ED"/>
    <property type="match status" value="1"/>
</dbReference>
<evidence type="ECO:0000259" key="5">
    <source>
        <dbReference type="PROSITE" id="PS50042"/>
    </source>
</evidence>
<keyword evidence="4" id="KW-0804">Transcription</keyword>
<dbReference type="InterPro" id="IPR050397">
    <property type="entry name" value="Env_Response_Regulators"/>
</dbReference>
<dbReference type="PROSITE" id="PS50042">
    <property type="entry name" value="CNMP_BINDING_3"/>
    <property type="match status" value="1"/>
</dbReference>
<dbReference type="PROSITE" id="PS51063">
    <property type="entry name" value="HTH_CRP_2"/>
    <property type="match status" value="1"/>
</dbReference>
<evidence type="ECO:0000259" key="6">
    <source>
        <dbReference type="PROSITE" id="PS51063"/>
    </source>
</evidence>
<dbReference type="InterPro" id="IPR012318">
    <property type="entry name" value="HTH_CRP"/>
</dbReference>
<organism evidence="7 8">
    <name type="scientific">Schinkia azotoformans MEV2011</name>
    <dbReference type="NCBI Taxonomy" id="1348973"/>
    <lineage>
        <taxon>Bacteria</taxon>
        <taxon>Bacillati</taxon>
        <taxon>Bacillota</taxon>
        <taxon>Bacilli</taxon>
        <taxon>Bacillales</taxon>
        <taxon>Bacillaceae</taxon>
        <taxon>Calidifontibacillus/Schinkia group</taxon>
        <taxon>Schinkia</taxon>
    </lineage>
</organism>
<dbReference type="Proteomes" id="UP000027936">
    <property type="component" value="Unassembled WGS sequence"/>
</dbReference>
<dbReference type="Gene3D" id="2.60.120.10">
    <property type="entry name" value="Jelly Rolls"/>
    <property type="match status" value="1"/>
</dbReference>
<dbReference type="PANTHER" id="PTHR24567">
    <property type="entry name" value="CRP FAMILY TRANSCRIPTIONAL REGULATORY PROTEIN"/>
    <property type="match status" value="1"/>
</dbReference>
<dbReference type="OrthoDB" id="9810708at2"/>
<evidence type="ECO:0000256" key="1">
    <source>
        <dbReference type="ARBA" id="ARBA00023015"/>
    </source>
</evidence>
<dbReference type="SMART" id="SM00419">
    <property type="entry name" value="HTH_CRP"/>
    <property type="match status" value="1"/>
</dbReference>
<keyword evidence="1" id="KW-0805">Transcription regulation</keyword>
<dbReference type="InterPro" id="IPR000595">
    <property type="entry name" value="cNMP-bd_dom"/>
</dbReference>
<dbReference type="SMART" id="SM00100">
    <property type="entry name" value="cNMP"/>
    <property type="match status" value="1"/>
</dbReference>
<reference evidence="7 8" key="1">
    <citation type="submission" date="2014-04" db="EMBL/GenBank/DDBJ databases">
        <title>Draft genome sequence of Bacillus azotoformans MEV2011, a (co-) denitrifying strain unable to grow in the presence of oxygen.</title>
        <authorList>
            <person name="Nielsen M."/>
            <person name="Schreiber L."/>
            <person name="Finster K."/>
            <person name="Schramm A."/>
        </authorList>
    </citation>
    <scope>NUCLEOTIDE SEQUENCE [LARGE SCALE GENOMIC DNA]</scope>
    <source>
        <strain evidence="7 8">MEV2011</strain>
    </source>
</reference>
<dbReference type="GO" id="GO:0003677">
    <property type="term" value="F:DNA binding"/>
    <property type="evidence" value="ECO:0007669"/>
    <property type="project" value="UniProtKB-KW"/>
</dbReference>
<dbReference type="InterPro" id="IPR014710">
    <property type="entry name" value="RmlC-like_jellyroll"/>
</dbReference>
<accession>A0A072NHI1</accession>
<dbReference type="PATRIC" id="fig|1348973.3.peg.3620"/>
<evidence type="ECO:0000313" key="7">
    <source>
        <dbReference type="EMBL" id="KEF36986.1"/>
    </source>
</evidence>
<dbReference type="Pfam" id="PF00027">
    <property type="entry name" value="cNMP_binding"/>
    <property type="match status" value="1"/>
</dbReference>
<sequence length="222" mass="25375">MNQIRHNWDLYVSNGFGEKKVFKKNKVLFHQGETGKGFYYLTEGEVKISVISNEGHERTIDYVRQGELLGEQGFMNNSYATTAKTTTSSTLYFFSNQTFNSLCSEIPEASIMFTNSLILKVRLLAESIVIINAPAEYRLAHFLYKLYRKTGGHNLKMSQIALGHYIGTSRITIYKILKQLEEKGIIELKNGDIQLLNIQKLESMINLFFHSSANSEIQKINN</sequence>
<comment type="caution">
    <text evidence="7">The sequence shown here is derived from an EMBL/GenBank/DDBJ whole genome shotgun (WGS) entry which is preliminary data.</text>
</comment>
<dbReference type="GO" id="GO:0003700">
    <property type="term" value="F:DNA-binding transcription factor activity"/>
    <property type="evidence" value="ECO:0007669"/>
    <property type="project" value="TreeGrafter"/>
</dbReference>
<dbReference type="InterPro" id="IPR018490">
    <property type="entry name" value="cNMP-bd_dom_sf"/>
</dbReference>
<dbReference type="SUPFAM" id="SSF51206">
    <property type="entry name" value="cAMP-binding domain-like"/>
    <property type="match status" value="1"/>
</dbReference>
<keyword evidence="3" id="KW-0010">Activator</keyword>
<dbReference type="AlphaFoldDB" id="A0A072NHI1"/>
<dbReference type="GO" id="GO:0005829">
    <property type="term" value="C:cytosol"/>
    <property type="evidence" value="ECO:0007669"/>
    <property type="project" value="TreeGrafter"/>
</dbReference>
<dbReference type="PANTHER" id="PTHR24567:SF26">
    <property type="entry name" value="REGULATORY PROTEIN YEIL"/>
    <property type="match status" value="1"/>
</dbReference>
<gene>
    <name evidence="7" type="ORF">M670_03740</name>
</gene>
<keyword evidence="2" id="KW-0238">DNA-binding</keyword>
<dbReference type="Gene3D" id="1.10.10.10">
    <property type="entry name" value="Winged helix-like DNA-binding domain superfamily/Winged helix DNA-binding domain"/>
    <property type="match status" value="1"/>
</dbReference>
<feature type="domain" description="HTH crp-type" evidence="6">
    <location>
        <begin position="133"/>
        <end position="199"/>
    </location>
</feature>
<evidence type="ECO:0000256" key="2">
    <source>
        <dbReference type="ARBA" id="ARBA00023125"/>
    </source>
</evidence>
<name>A0A072NHI1_SCHAZ</name>
<dbReference type="InterPro" id="IPR036388">
    <property type="entry name" value="WH-like_DNA-bd_sf"/>
</dbReference>
<evidence type="ECO:0000313" key="8">
    <source>
        <dbReference type="Proteomes" id="UP000027936"/>
    </source>
</evidence>
<dbReference type="EMBL" id="JJRY01000019">
    <property type="protein sequence ID" value="KEF36986.1"/>
    <property type="molecule type" value="Genomic_DNA"/>
</dbReference>
<evidence type="ECO:0000256" key="4">
    <source>
        <dbReference type="ARBA" id="ARBA00023163"/>
    </source>
</evidence>
<protein>
    <submittedName>
        <fullName evidence="7">cAMP-binding protein</fullName>
    </submittedName>
</protein>
<evidence type="ECO:0000256" key="3">
    <source>
        <dbReference type="ARBA" id="ARBA00023159"/>
    </source>
</evidence>
<dbReference type="RefSeq" id="WP_051678291.1">
    <property type="nucleotide sequence ID" value="NZ_JJRY01000019.1"/>
</dbReference>
<dbReference type="InterPro" id="IPR036390">
    <property type="entry name" value="WH_DNA-bd_sf"/>
</dbReference>
<dbReference type="SUPFAM" id="SSF46785">
    <property type="entry name" value="Winged helix' DNA-binding domain"/>
    <property type="match status" value="1"/>
</dbReference>
<dbReference type="Pfam" id="PF13545">
    <property type="entry name" value="HTH_Crp_2"/>
    <property type="match status" value="1"/>
</dbReference>
<feature type="domain" description="Cyclic nucleotide-binding" evidence="5">
    <location>
        <begin position="18"/>
        <end position="102"/>
    </location>
</feature>
<proteinExistence type="predicted"/>